<organism evidence="12">
    <name type="scientific">Hexamita inflata</name>
    <dbReference type="NCBI Taxonomy" id="28002"/>
    <lineage>
        <taxon>Eukaryota</taxon>
        <taxon>Metamonada</taxon>
        <taxon>Diplomonadida</taxon>
        <taxon>Hexamitidae</taxon>
        <taxon>Hexamitinae</taxon>
        <taxon>Hexamita</taxon>
    </lineage>
</organism>
<dbReference type="PROSITE" id="PS50005">
    <property type="entry name" value="TPR"/>
    <property type="match status" value="2"/>
</dbReference>
<evidence type="ECO:0000256" key="5">
    <source>
        <dbReference type="ARBA" id="ARBA00023212"/>
    </source>
</evidence>
<evidence type="ECO:0000256" key="7">
    <source>
        <dbReference type="ARBA" id="ARBA00034139"/>
    </source>
</evidence>
<evidence type="ECO:0000256" key="11">
    <source>
        <dbReference type="SAM" id="SignalP"/>
    </source>
</evidence>
<keyword evidence="2" id="KW-0963">Cytoplasm</keyword>
<keyword evidence="6" id="KW-0966">Cell projection</keyword>
<comment type="subcellular location">
    <subcellularLocation>
        <location evidence="1">Cytoplasm</location>
        <location evidence="1">Cytoskeleton</location>
        <location evidence="1">Cilium axoneme</location>
    </subcellularLocation>
</comment>
<evidence type="ECO:0000313" key="14">
    <source>
        <dbReference type="Proteomes" id="UP001642409"/>
    </source>
</evidence>
<keyword evidence="5" id="KW-0206">Cytoskeleton</keyword>
<feature type="compositionally biased region" description="Polar residues" evidence="10">
    <location>
        <begin position="408"/>
        <end position="425"/>
    </location>
</feature>
<keyword evidence="14" id="KW-1185">Reference proteome</keyword>
<keyword evidence="4 9" id="KW-0802">TPR repeat</keyword>
<dbReference type="Gene3D" id="1.25.40.10">
    <property type="entry name" value="Tetratricopeptide repeat domain"/>
    <property type="match status" value="2"/>
</dbReference>
<feature type="repeat" description="TPR" evidence="9">
    <location>
        <begin position="209"/>
        <end position="242"/>
    </location>
</feature>
<proteinExistence type="predicted"/>
<evidence type="ECO:0000256" key="6">
    <source>
        <dbReference type="ARBA" id="ARBA00023273"/>
    </source>
</evidence>
<evidence type="ECO:0000256" key="2">
    <source>
        <dbReference type="ARBA" id="ARBA00022490"/>
    </source>
</evidence>
<reference evidence="13 14" key="2">
    <citation type="submission" date="2024-07" db="EMBL/GenBank/DDBJ databases">
        <authorList>
            <person name="Akdeniz Z."/>
        </authorList>
    </citation>
    <scope>NUCLEOTIDE SEQUENCE [LARGE SCALE GENOMIC DNA]</scope>
</reference>
<feature type="region of interest" description="Disordered" evidence="10">
    <location>
        <begin position="408"/>
        <end position="429"/>
    </location>
</feature>
<dbReference type="EMBL" id="CATOUU010000424">
    <property type="protein sequence ID" value="CAI9929024.1"/>
    <property type="molecule type" value="Genomic_DNA"/>
</dbReference>
<protein>
    <recommendedName>
        <fullName evidence="7">Outer dynein arm-docking complex subunit 4</fullName>
    </recommendedName>
    <alternativeName>
        <fullName evidence="8">Tetratricopeptide repeat protein 25</fullName>
    </alternativeName>
</protein>
<dbReference type="Proteomes" id="UP001642409">
    <property type="component" value="Unassembled WGS sequence"/>
</dbReference>
<comment type="caution">
    <text evidence="12">The sequence shown here is derived from an EMBL/GenBank/DDBJ whole genome shotgun (WGS) entry which is preliminary data.</text>
</comment>
<evidence type="ECO:0000256" key="4">
    <source>
        <dbReference type="ARBA" id="ARBA00022803"/>
    </source>
</evidence>
<keyword evidence="11" id="KW-0732">Signal</keyword>
<sequence>MLASVFLRLILLYVKISNSCFNVSFSKLQLTRQDANIWRKLNYGVWVTYRFDILTEDLKRQIKQLLNLWGSSDFASSYRSTLANIIGSIYSKSLGYFVINVYFKSQICFALKFVNSGSDKALCSVINCGVFLRLIYLSFKILDSQIPLLLMQNFGKIAKSQQKAMQMLKSPDEIKQTLYVKEGDNALHTQLYPQAIDAYTKALDISENSAVLLQRSRCYIATGQINNAIEDAEHAMKLDQQNGNIDQFYRGYFQKAEAYYAAGEFEEALLFYYKAFWSRPNIYDYKLGVQKAEQSVIRALDACISPPDQSCQFYPDPCPTQESIVETMNDPSYPQESVAEFRCLCGCTYCRCGQCRDLYQEPGQHCSCRCEACIHHLAYAHGMVADPVSGALVSVNICKQDVSINSTSTPVQEHTQQKNKQSLQDTLRDQRRKNCKHSTALEKDRQLIQELLQDASLNKTVKNLDQTLNKSLKFMNNRDQFWRQQGTQKVSVNVKKYVNLPWKSVNANFSKLLNTTTQQTTTESEVQKTTSTINNPLQSIIDKMTEASQCMINQNFDLAFQIGTELNQNINENIPARLKGDIKTLLGCALYEQHDYLQAANLFKETTKISEQVDDEYGVLRGNRNTARTLMECQQYAEAAQYFQTSLQSTMQVPPILRASDLYNCALCLAELNFKENKAQIQNLINRCAQAICQAPLSSSSKVVIANTFFEFHDQAPSFFTVQCNSPNEIFFDLLLLQAKVYGTQEHQKTQVILNLLLERATMAEDLEACKAALQSFLFLFKALGDFQGVEWAESKLKEIQ</sequence>
<evidence type="ECO:0000313" key="13">
    <source>
        <dbReference type="EMBL" id="CAL6004581.1"/>
    </source>
</evidence>
<keyword evidence="3" id="KW-0677">Repeat</keyword>
<reference evidence="12" key="1">
    <citation type="submission" date="2023-06" db="EMBL/GenBank/DDBJ databases">
        <authorList>
            <person name="Kurt Z."/>
        </authorList>
    </citation>
    <scope>NUCLEOTIDE SEQUENCE</scope>
</reference>
<feature type="chain" id="PRO_5041680340" description="Outer dynein arm-docking complex subunit 4" evidence="11">
    <location>
        <begin position="20"/>
        <end position="801"/>
    </location>
</feature>
<feature type="repeat" description="TPR" evidence="9">
    <location>
        <begin position="249"/>
        <end position="282"/>
    </location>
</feature>
<dbReference type="SMART" id="SM00028">
    <property type="entry name" value="TPR"/>
    <property type="match status" value="3"/>
</dbReference>
<dbReference type="GO" id="GO:0005930">
    <property type="term" value="C:axoneme"/>
    <property type="evidence" value="ECO:0007669"/>
    <property type="project" value="UniProtKB-SubCell"/>
</dbReference>
<dbReference type="Pfam" id="PF13181">
    <property type="entry name" value="TPR_8"/>
    <property type="match status" value="1"/>
</dbReference>
<evidence type="ECO:0000313" key="12">
    <source>
        <dbReference type="EMBL" id="CAI9929024.1"/>
    </source>
</evidence>
<evidence type="ECO:0000256" key="10">
    <source>
        <dbReference type="SAM" id="MobiDB-lite"/>
    </source>
</evidence>
<feature type="signal peptide" evidence="11">
    <location>
        <begin position="1"/>
        <end position="19"/>
    </location>
</feature>
<dbReference type="InterPro" id="IPR019734">
    <property type="entry name" value="TPR_rpt"/>
</dbReference>
<dbReference type="InterPro" id="IPR011990">
    <property type="entry name" value="TPR-like_helical_dom_sf"/>
</dbReference>
<gene>
    <name evidence="12" type="ORF">HINF_LOCUS16669</name>
    <name evidence="13" type="ORF">HINF_LOCUS18953</name>
</gene>
<evidence type="ECO:0000256" key="3">
    <source>
        <dbReference type="ARBA" id="ARBA00022737"/>
    </source>
</evidence>
<accession>A0AA86NZM2</accession>
<evidence type="ECO:0000256" key="8">
    <source>
        <dbReference type="ARBA" id="ARBA00034143"/>
    </source>
</evidence>
<dbReference type="InterPro" id="IPR040111">
    <property type="entry name" value="ODAD4"/>
</dbReference>
<dbReference type="SUPFAM" id="SSF48452">
    <property type="entry name" value="TPR-like"/>
    <property type="match status" value="2"/>
</dbReference>
<name>A0AA86NZM2_9EUKA</name>
<dbReference type="AlphaFoldDB" id="A0AA86NZM2"/>
<dbReference type="PANTHER" id="PTHR23040:SF1">
    <property type="entry name" value="OUTER DYNEIN ARM-DOCKING COMPLEX SUBUNIT 4"/>
    <property type="match status" value="1"/>
</dbReference>
<dbReference type="EMBL" id="CAXDID020000049">
    <property type="protein sequence ID" value="CAL6004581.1"/>
    <property type="molecule type" value="Genomic_DNA"/>
</dbReference>
<evidence type="ECO:0000256" key="9">
    <source>
        <dbReference type="PROSITE-ProRule" id="PRU00339"/>
    </source>
</evidence>
<evidence type="ECO:0000256" key="1">
    <source>
        <dbReference type="ARBA" id="ARBA00004430"/>
    </source>
</evidence>
<dbReference type="PANTHER" id="PTHR23040">
    <property type="match status" value="1"/>
</dbReference>